<dbReference type="Gene3D" id="3.40.50.1820">
    <property type="entry name" value="alpha/beta hydrolase"/>
    <property type="match status" value="1"/>
</dbReference>
<gene>
    <name evidence="1" type="ORF">SDC9_119064</name>
</gene>
<comment type="caution">
    <text evidence="1">The sequence shown here is derived from an EMBL/GenBank/DDBJ whole genome shotgun (WGS) entry which is preliminary data.</text>
</comment>
<reference evidence="1" key="1">
    <citation type="submission" date="2019-08" db="EMBL/GenBank/DDBJ databases">
        <authorList>
            <person name="Kucharzyk K."/>
            <person name="Murdoch R.W."/>
            <person name="Higgins S."/>
            <person name="Loffler F."/>
        </authorList>
    </citation>
    <scope>NUCLEOTIDE SEQUENCE</scope>
</reference>
<organism evidence="1">
    <name type="scientific">bioreactor metagenome</name>
    <dbReference type="NCBI Taxonomy" id="1076179"/>
    <lineage>
        <taxon>unclassified sequences</taxon>
        <taxon>metagenomes</taxon>
        <taxon>ecological metagenomes</taxon>
    </lineage>
</organism>
<accession>A0A645C539</accession>
<dbReference type="InterPro" id="IPR029058">
    <property type="entry name" value="AB_hydrolase_fold"/>
</dbReference>
<evidence type="ECO:0000313" key="1">
    <source>
        <dbReference type="EMBL" id="MPM72091.1"/>
    </source>
</evidence>
<dbReference type="AlphaFoldDB" id="A0A645C539"/>
<dbReference type="SUPFAM" id="SSF53474">
    <property type="entry name" value="alpha/beta-Hydrolases"/>
    <property type="match status" value="1"/>
</dbReference>
<dbReference type="EMBL" id="VSSQ01024526">
    <property type="protein sequence ID" value="MPM72091.1"/>
    <property type="molecule type" value="Genomic_DNA"/>
</dbReference>
<proteinExistence type="predicted"/>
<sequence length="174" mass="18886">MTTTQTHWISTPRGQLHAQSWSPATQHGSPVILLHDSLGCVALWRGFSERLAEAMGRQINAYDRLGRYVVVGIVQPWFSGRAIAACCLPRAQSARGPGRVRFAASSRIHRQPRDGAGDPACADAVWSCSAPRAAAGGIVRTSGISGCRLIHARHHGHGRRLKELDVETGRKIRP</sequence>
<protein>
    <submittedName>
        <fullName evidence="1">Uncharacterized protein</fullName>
    </submittedName>
</protein>
<name>A0A645C539_9ZZZZ</name>